<organism evidence="6 7">
    <name type="scientific">Bordetella genomosp. 2</name>
    <dbReference type="NCBI Taxonomy" id="1983456"/>
    <lineage>
        <taxon>Bacteria</taxon>
        <taxon>Pseudomonadati</taxon>
        <taxon>Pseudomonadota</taxon>
        <taxon>Betaproteobacteria</taxon>
        <taxon>Burkholderiales</taxon>
        <taxon>Alcaligenaceae</taxon>
        <taxon>Bordetella</taxon>
    </lineage>
</organism>
<accession>A0A261VPL1</accession>
<dbReference type="GO" id="GO:0045892">
    <property type="term" value="P:negative regulation of DNA-templated transcription"/>
    <property type="evidence" value="ECO:0007669"/>
    <property type="project" value="TreeGrafter"/>
</dbReference>
<dbReference type="InterPro" id="IPR005471">
    <property type="entry name" value="Tscrpt_reg_IclR_N"/>
</dbReference>
<reference evidence="7" key="1">
    <citation type="submission" date="2017-05" db="EMBL/GenBank/DDBJ databases">
        <title>Complete and WGS of Bordetella genogroups.</title>
        <authorList>
            <person name="Spilker T."/>
            <person name="Lipuma J."/>
        </authorList>
    </citation>
    <scope>NUCLEOTIDE SEQUENCE [LARGE SCALE GENOMIC DNA]</scope>
    <source>
        <strain evidence="7">AU8256</strain>
    </source>
</reference>
<dbReference type="PANTHER" id="PTHR30136:SF33">
    <property type="entry name" value="TRANSCRIPTIONAL REGULATORY PROTEIN"/>
    <property type="match status" value="1"/>
</dbReference>
<name>A0A261VPL1_9BORD</name>
<keyword evidence="2" id="KW-0238">DNA-binding</keyword>
<dbReference type="SMART" id="SM00346">
    <property type="entry name" value="HTH_ICLR"/>
    <property type="match status" value="1"/>
</dbReference>
<feature type="domain" description="HTH iclR-type" evidence="4">
    <location>
        <begin position="16"/>
        <end position="78"/>
    </location>
</feature>
<keyword evidence="1" id="KW-0805">Transcription regulation</keyword>
<evidence type="ECO:0000256" key="1">
    <source>
        <dbReference type="ARBA" id="ARBA00023015"/>
    </source>
</evidence>
<evidence type="ECO:0000313" key="6">
    <source>
        <dbReference type="EMBL" id="OZI75797.1"/>
    </source>
</evidence>
<gene>
    <name evidence="6" type="ORF">CAL24_11325</name>
</gene>
<dbReference type="Gene3D" id="3.30.450.40">
    <property type="match status" value="1"/>
</dbReference>
<dbReference type="InterPro" id="IPR014757">
    <property type="entry name" value="Tscrpt_reg_IclR_C"/>
</dbReference>
<dbReference type="InterPro" id="IPR036390">
    <property type="entry name" value="WH_DNA-bd_sf"/>
</dbReference>
<keyword evidence="3" id="KW-0804">Transcription</keyword>
<dbReference type="AlphaFoldDB" id="A0A261VPL1"/>
<evidence type="ECO:0000259" key="4">
    <source>
        <dbReference type="PROSITE" id="PS51077"/>
    </source>
</evidence>
<feature type="domain" description="IclR-ED" evidence="5">
    <location>
        <begin position="79"/>
        <end position="267"/>
    </location>
</feature>
<dbReference type="Proteomes" id="UP000215633">
    <property type="component" value="Unassembled WGS sequence"/>
</dbReference>
<proteinExistence type="predicted"/>
<dbReference type="RefSeq" id="WP_094806757.1">
    <property type="nucleotide sequence ID" value="NZ_NEVT01000006.1"/>
</dbReference>
<dbReference type="GO" id="GO:0003700">
    <property type="term" value="F:DNA-binding transcription factor activity"/>
    <property type="evidence" value="ECO:0007669"/>
    <property type="project" value="TreeGrafter"/>
</dbReference>
<dbReference type="Pfam" id="PF01614">
    <property type="entry name" value="IclR_C"/>
    <property type="match status" value="1"/>
</dbReference>
<evidence type="ECO:0000259" key="5">
    <source>
        <dbReference type="PROSITE" id="PS51078"/>
    </source>
</evidence>
<dbReference type="Pfam" id="PF09339">
    <property type="entry name" value="HTH_IclR"/>
    <property type="match status" value="1"/>
</dbReference>
<dbReference type="Gene3D" id="1.10.10.10">
    <property type="entry name" value="Winged helix-like DNA-binding domain superfamily/Winged helix DNA-binding domain"/>
    <property type="match status" value="1"/>
</dbReference>
<dbReference type="GO" id="GO:0003677">
    <property type="term" value="F:DNA binding"/>
    <property type="evidence" value="ECO:0007669"/>
    <property type="project" value="UniProtKB-KW"/>
</dbReference>
<evidence type="ECO:0000256" key="2">
    <source>
        <dbReference type="ARBA" id="ARBA00023125"/>
    </source>
</evidence>
<dbReference type="SUPFAM" id="SSF46785">
    <property type="entry name" value="Winged helix' DNA-binding domain"/>
    <property type="match status" value="1"/>
</dbReference>
<dbReference type="EMBL" id="NEVT01000006">
    <property type="protein sequence ID" value="OZI75797.1"/>
    <property type="molecule type" value="Genomic_DNA"/>
</dbReference>
<dbReference type="PROSITE" id="PS51078">
    <property type="entry name" value="ICLR_ED"/>
    <property type="match status" value="1"/>
</dbReference>
<protein>
    <submittedName>
        <fullName evidence="6">IclR family transcriptional regulator</fullName>
    </submittedName>
</protein>
<dbReference type="SUPFAM" id="SSF55781">
    <property type="entry name" value="GAF domain-like"/>
    <property type="match status" value="1"/>
</dbReference>
<evidence type="ECO:0000313" key="7">
    <source>
        <dbReference type="Proteomes" id="UP000215633"/>
    </source>
</evidence>
<dbReference type="InterPro" id="IPR036388">
    <property type="entry name" value="WH-like_DNA-bd_sf"/>
</dbReference>
<dbReference type="InterPro" id="IPR050707">
    <property type="entry name" value="HTH_MetabolicPath_Reg"/>
</dbReference>
<sequence>MTPPTASGRHPDPAFATTLAHGLSVLQTFRHGEPALSNKELAERTGLSKATISRLTYTLLQRGLLLYDGRLRRYRLGPAVLSLSYPLLASMKIRQLARPLMKRLADQAGGSASLGMRDGLHMVYLETCRGHDAIAFRPDIGALLPLLASAMGRAWLAQCDSATATPILQALRSRDPAGWKRYAPAWERARGDYARHGYCLSAGDWHSDVHAVAVPLRRPIDGHVLVFNCGLPASRLKAGELEGRIAPRLAQLVARVEVLLERAERGA</sequence>
<dbReference type="PROSITE" id="PS51077">
    <property type="entry name" value="HTH_ICLR"/>
    <property type="match status" value="1"/>
</dbReference>
<evidence type="ECO:0000256" key="3">
    <source>
        <dbReference type="ARBA" id="ARBA00023163"/>
    </source>
</evidence>
<dbReference type="PANTHER" id="PTHR30136">
    <property type="entry name" value="HELIX-TURN-HELIX TRANSCRIPTIONAL REGULATOR, ICLR FAMILY"/>
    <property type="match status" value="1"/>
</dbReference>
<comment type="caution">
    <text evidence="6">The sequence shown here is derived from an EMBL/GenBank/DDBJ whole genome shotgun (WGS) entry which is preliminary data.</text>
</comment>
<keyword evidence="7" id="KW-1185">Reference proteome</keyword>
<dbReference type="InterPro" id="IPR029016">
    <property type="entry name" value="GAF-like_dom_sf"/>
</dbReference>